<dbReference type="AlphaFoldDB" id="A0A7T3RF28"/>
<dbReference type="EMBL" id="CP064936">
    <property type="protein sequence ID" value="QQA01926.1"/>
    <property type="molecule type" value="Genomic_DNA"/>
</dbReference>
<gene>
    <name evidence="2" type="ORF">IWA51_04835</name>
</gene>
<organism evidence="2 3">
    <name type="scientific">Treponema peruense</name>
    <dbReference type="NCBI Taxonomy" id="2787628"/>
    <lineage>
        <taxon>Bacteria</taxon>
        <taxon>Pseudomonadati</taxon>
        <taxon>Spirochaetota</taxon>
        <taxon>Spirochaetia</taxon>
        <taxon>Spirochaetales</taxon>
        <taxon>Treponemataceae</taxon>
        <taxon>Treponema</taxon>
    </lineage>
</organism>
<sequence>MNRDFALKIFEGFSITRWNDLVRPFDIVEMDKHAEKMFVAYIIGKYEENRGVKVDWEWMIYASLFDLLRKIQLCDIKSPVQSLIRSEYPEEFRRLNRWVLEKYRGLIEDKKLFDRFSLYLDRLGGLVPNEKSQEATIRIFRAAHKYSSLRELDMICMVNEPCRIEPIRRELNADIQSFLDLRGLQLLFTRQKPFDFLIRIEQLRFQTRWNQTPRVPGTSVLGHCFFVAVITLLLSLESGSKMCAARLYDNFFSALFHDLPESVTRDIISPVKQATNGLPAIVKNIEDQIVSKELVPLMEDFYKDEILYFTSDEFSNRILENGRTKVVSFEELNTLYNKDEYHPVDGKTVRLADHYSALLEADLSIKHGITSSQLRDGRNNLVSSHAPGLFVNGIDAGKLFSEI</sequence>
<keyword evidence="3" id="KW-1185">Reference proteome</keyword>
<accession>A0A7T3RF28</accession>
<dbReference type="Gene3D" id="1.10.3210.10">
    <property type="entry name" value="Hypothetical protein af1432"/>
    <property type="match status" value="2"/>
</dbReference>
<dbReference type="KEGG" id="tper:IWA51_04835"/>
<dbReference type="Proteomes" id="UP000595224">
    <property type="component" value="Chromosome"/>
</dbReference>
<dbReference type="SUPFAM" id="SSF109604">
    <property type="entry name" value="HD-domain/PDEase-like"/>
    <property type="match status" value="1"/>
</dbReference>
<dbReference type="RefSeq" id="WP_198443431.1">
    <property type="nucleotide sequence ID" value="NZ_CBCSHE010000004.1"/>
</dbReference>
<evidence type="ECO:0000259" key="1">
    <source>
        <dbReference type="Pfam" id="PF13023"/>
    </source>
</evidence>
<proteinExistence type="predicted"/>
<dbReference type="Pfam" id="PF13023">
    <property type="entry name" value="HD_3"/>
    <property type="match status" value="1"/>
</dbReference>
<protein>
    <submittedName>
        <fullName evidence="2">HD domain-containing protein</fullName>
    </submittedName>
</protein>
<evidence type="ECO:0000313" key="3">
    <source>
        <dbReference type="Proteomes" id="UP000595224"/>
    </source>
</evidence>
<reference evidence="2 3" key="1">
    <citation type="submission" date="2020-11" db="EMBL/GenBank/DDBJ databases">
        <title>Treponema Peruensis nv. sp., first commensal Treponema isolated from human feces.</title>
        <authorList>
            <person name="Belkhou C."/>
            <person name="Raes J."/>
        </authorList>
    </citation>
    <scope>NUCLEOTIDE SEQUENCE [LARGE SCALE GENOMIC DNA]</scope>
    <source>
        <strain evidence="2 3">RCC2812</strain>
    </source>
</reference>
<dbReference type="InterPro" id="IPR006674">
    <property type="entry name" value="HD_domain"/>
</dbReference>
<evidence type="ECO:0000313" key="2">
    <source>
        <dbReference type="EMBL" id="QQA01926.1"/>
    </source>
</evidence>
<name>A0A7T3RF28_9SPIR</name>
<feature type="domain" description="HD" evidence="1">
    <location>
        <begin position="200"/>
        <end position="378"/>
    </location>
</feature>